<sequence>MSYQPLGTLPPGPRRGRWHALARSKALIAGAGVAVVLLLTLSSGAGRQAASKGLAKAKEYSWRTGGFGGLGGSTSQATEEEEDDDGTYVRPSKNELLALIGENPRFLTADGWATYGWNNRRYMLESTLLLAKVAGRIPVLPDFVWARSCAVESQTCANHALLYLENRNEHEDLLASRWNEPGSAFKLGLEHFLDLPHLRRIYGPLLTLSEFLDLYSIPPSAFDESLRWNVTGYNPAGMVTVTMLEGSFQNRTFVRVDQESATTDSSGEGIVGKEGMGLAKAVVERALGDKPAWSLEQARAALEKHGVEVKVDDEELVRRLEGFDIVALHTFSDEVLMNKALSRPSVSLALRSHTRSLTTSLSLLPYANASIVYLQGNLHDQRKPGSIYFSTPQARDAFTEMVVRGVRAPRAVREVGERVARRMGQKVQGRRWVAGHLRRGDFVRIAWSPSTDPEAHFTQMRESLSAGIDVLRAHDPDRRLPQPADPFYLATDESNATSLALYRSRGAVLLSDLLRPEDLDTLGWPGSYGDVRALVEQQVLARSDFFVGSELSSTTGGAVNVRAALRKPDWSWSLLKRNGG</sequence>
<dbReference type="AlphaFoldDB" id="A0A0D6EHP4"/>
<dbReference type="Proteomes" id="UP000243876">
    <property type="component" value="Unassembled WGS sequence"/>
</dbReference>
<proteinExistence type="predicted"/>
<organism evidence="2 3">
    <name type="scientific">Sporidiobolus salmonicolor</name>
    <name type="common">Yeast-like fungus</name>
    <name type="synonym">Sporobolomyces salmonicolor</name>
    <dbReference type="NCBI Taxonomy" id="5005"/>
    <lineage>
        <taxon>Eukaryota</taxon>
        <taxon>Fungi</taxon>
        <taxon>Dikarya</taxon>
        <taxon>Basidiomycota</taxon>
        <taxon>Pucciniomycotina</taxon>
        <taxon>Microbotryomycetes</taxon>
        <taxon>Sporidiobolales</taxon>
        <taxon>Sporidiobolaceae</taxon>
        <taxon>Sporobolomyces</taxon>
    </lineage>
</organism>
<reference evidence="3" key="1">
    <citation type="submission" date="2015-02" db="EMBL/GenBank/DDBJ databases">
        <authorList>
            <person name="Gon?alves P."/>
        </authorList>
    </citation>
    <scope>NUCLEOTIDE SEQUENCE [LARGE SCALE GENOMIC DNA]</scope>
</reference>
<gene>
    <name evidence="2" type="primary">SPOSA6832_00797</name>
</gene>
<dbReference type="OrthoDB" id="3345970at2759"/>
<evidence type="ECO:0000313" key="3">
    <source>
        <dbReference type="Proteomes" id="UP000243876"/>
    </source>
</evidence>
<evidence type="ECO:0000313" key="2">
    <source>
        <dbReference type="EMBL" id="CEQ39293.1"/>
    </source>
</evidence>
<evidence type="ECO:0000256" key="1">
    <source>
        <dbReference type="SAM" id="MobiDB-lite"/>
    </source>
</evidence>
<dbReference type="CDD" id="cd11296">
    <property type="entry name" value="O-FucT_like"/>
    <property type="match status" value="1"/>
</dbReference>
<dbReference type="EMBL" id="CENE01000002">
    <property type="protein sequence ID" value="CEQ39293.1"/>
    <property type="molecule type" value="Genomic_DNA"/>
</dbReference>
<accession>A0A0D6EHP4</accession>
<keyword evidence="3" id="KW-1185">Reference proteome</keyword>
<protein>
    <submittedName>
        <fullName evidence="2">SPOSA6832_00797-mRNA-1:cds</fullName>
    </submittedName>
</protein>
<feature type="non-terminal residue" evidence="2">
    <location>
        <position position="1"/>
    </location>
</feature>
<feature type="region of interest" description="Disordered" evidence="1">
    <location>
        <begin position="69"/>
        <end position="88"/>
    </location>
</feature>
<name>A0A0D6EHP4_SPOSA</name>
<dbReference type="Gene3D" id="3.40.50.11350">
    <property type="match status" value="1"/>
</dbReference>